<organism evidence="2 3">
    <name type="scientific">Acidiphilium cryptum (strain JF-5)</name>
    <dbReference type="NCBI Taxonomy" id="349163"/>
    <lineage>
        <taxon>Bacteria</taxon>
        <taxon>Pseudomonadati</taxon>
        <taxon>Pseudomonadota</taxon>
        <taxon>Alphaproteobacteria</taxon>
        <taxon>Acetobacterales</taxon>
        <taxon>Acidocellaceae</taxon>
        <taxon>Acidiphilium</taxon>
    </lineage>
</organism>
<evidence type="ECO:0000313" key="3">
    <source>
        <dbReference type="Proteomes" id="UP000000245"/>
    </source>
</evidence>
<dbReference type="AlphaFoldDB" id="A5G0W2"/>
<dbReference type="EMBL" id="CP000697">
    <property type="protein sequence ID" value="ABQ31494.1"/>
    <property type="molecule type" value="Genomic_DNA"/>
</dbReference>
<evidence type="ECO:0000313" key="2">
    <source>
        <dbReference type="EMBL" id="ABQ31494.1"/>
    </source>
</evidence>
<dbReference type="HOGENOM" id="CLU_2566029_0_0_5"/>
<reference evidence="2 3" key="1">
    <citation type="submission" date="2007-05" db="EMBL/GenBank/DDBJ databases">
        <title>Complete sequence of chromosome of Acidiphilium cryptum JF-5.</title>
        <authorList>
            <consortium name="US DOE Joint Genome Institute"/>
            <person name="Copeland A."/>
            <person name="Lucas S."/>
            <person name="Lapidus A."/>
            <person name="Barry K."/>
            <person name="Detter J.C."/>
            <person name="Glavina del Rio T."/>
            <person name="Hammon N."/>
            <person name="Israni S."/>
            <person name="Dalin E."/>
            <person name="Tice H."/>
            <person name="Pitluck S."/>
            <person name="Sims D."/>
            <person name="Brettin T."/>
            <person name="Bruce D."/>
            <person name="Han C."/>
            <person name="Schmutz J."/>
            <person name="Larimer F."/>
            <person name="Land M."/>
            <person name="Hauser L."/>
            <person name="Kyrpides N."/>
            <person name="Kim E."/>
            <person name="Magnuson T."/>
            <person name="Richardson P."/>
        </authorList>
    </citation>
    <scope>NUCLEOTIDE SEQUENCE [LARGE SCALE GENOMIC DNA]</scope>
    <source>
        <strain evidence="2 3">JF-5</strain>
    </source>
</reference>
<keyword evidence="3" id="KW-1185">Reference proteome</keyword>
<gene>
    <name evidence="2" type="ordered locus">Acry_2299</name>
</gene>
<accession>A5G0W2</accession>
<proteinExistence type="predicted"/>
<feature type="compositionally biased region" description="Polar residues" evidence="1">
    <location>
        <begin position="60"/>
        <end position="71"/>
    </location>
</feature>
<dbReference type="KEGG" id="acr:Acry_2299"/>
<protein>
    <submittedName>
        <fullName evidence="2">Uncharacterized protein</fullName>
    </submittedName>
</protein>
<dbReference type="Proteomes" id="UP000000245">
    <property type="component" value="Chromosome"/>
</dbReference>
<evidence type="ECO:0000256" key="1">
    <source>
        <dbReference type="SAM" id="MobiDB-lite"/>
    </source>
</evidence>
<dbReference type="STRING" id="349163.Acry_2299"/>
<name>A5G0W2_ACICJ</name>
<feature type="region of interest" description="Disordered" evidence="1">
    <location>
        <begin position="60"/>
        <end position="81"/>
    </location>
</feature>
<sequence length="81" mass="9073">MGKPFSEMTPLEQHVNRRRMRAGFDAGWTEEIGVRDLAGREGDVVSAAILDHVQRVQRATDSARQNENALNGTLKRLGLDR</sequence>